<evidence type="ECO:0000313" key="1">
    <source>
        <dbReference type="EMBL" id="JAA66075.1"/>
    </source>
</evidence>
<dbReference type="AlphaFoldDB" id="A0A0K8R4K1"/>
<sequence>MRQCFADPYNAFADPIGSTEPYLRTVELECGRLVMVDTSSLVHCRTSSLGSTSCIQIMQEAAIKRYLSQMPSRRFFIAEKSTSRFLYSLSSDSVLSQHCPPVLVVCNKQA</sequence>
<dbReference type="EMBL" id="GADI01007733">
    <property type="protein sequence ID" value="JAA66075.1"/>
    <property type="molecule type" value="mRNA"/>
</dbReference>
<proteinExistence type="evidence at transcript level"/>
<keyword evidence="1" id="KW-0675">Receptor</keyword>
<accession>A0A0K8R4K1</accession>
<organism evidence="1">
    <name type="scientific">Ixodes ricinus</name>
    <name type="common">Common tick</name>
    <name type="synonym">Acarus ricinus</name>
    <dbReference type="NCBI Taxonomy" id="34613"/>
    <lineage>
        <taxon>Eukaryota</taxon>
        <taxon>Metazoa</taxon>
        <taxon>Ecdysozoa</taxon>
        <taxon>Arthropoda</taxon>
        <taxon>Chelicerata</taxon>
        <taxon>Arachnida</taxon>
        <taxon>Acari</taxon>
        <taxon>Parasitiformes</taxon>
        <taxon>Ixodida</taxon>
        <taxon>Ixodoidea</taxon>
        <taxon>Ixodidae</taxon>
        <taxon>Ixodinae</taxon>
        <taxon>Ixodes</taxon>
    </lineage>
</organism>
<name>A0A0K8R4K1_IXORI</name>
<protein>
    <submittedName>
        <fullName evidence="1">Putative signal recognition particle receptor beta subunit</fullName>
    </submittedName>
</protein>
<reference evidence="1" key="1">
    <citation type="submission" date="2012-12" db="EMBL/GenBank/DDBJ databases">
        <title>Identification and characterization of a phenylalanine ammonia-lyase gene family in Isatis indigotica Fort.</title>
        <authorList>
            <person name="Liu Q."/>
            <person name="Chen J."/>
            <person name="Zhou X."/>
            <person name="Di P."/>
            <person name="Xiao Y."/>
            <person name="Xuan H."/>
            <person name="Zhang L."/>
            <person name="Chen W."/>
        </authorList>
    </citation>
    <scope>NUCLEOTIDE SEQUENCE</scope>
    <source>
        <tissue evidence="1">Salivary gland</tissue>
    </source>
</reference>